<name>A0A0J6F7M6_COCPO</name>
<gene>
    <name evidence="1" type="ORF">CPAG_01651</name>
</gene>
<sequence length="325" mass="35766">MKPFMEPRSAEGLCSTSMDGKVAVIAGGSAGLGRELASQLVQAGADVIILARNRERLEATEQELVALQVRKNQKICGRSVDLTDYSQIEAFAQSLDVSPGYVFCVAGGCAEEVGFFADISSRDIVSCFEKNYFSSAFVAHAFIRQWINQPKRSEPRHLIFTGSTAAFIAIPGYAAYTPTKTALRALADTLRQEVLMYESHVNIQVHCSFPGTIFTETFEKEQQKKPDLCKEIEGSDDEKNGMTSYAVAKDKAVAKQYARAKSSRVLRMGLALVHSGIGRMADFPSYLRQKNKDIWKRKGAEISRVGILITVESMAYPSRPDPARG</sequence>
<dbReference type="InterPro" id="IPR036291">
    <property type="entry name" value="NAD(P)-bd_dom_sf"/>
</dbReference>
<dbReference type="EMBL" id="DS268109">
    <property type="protein sequence ID" value="KMM65300.1"/>
    <property type="molecule type" value="Genomic_DNA"/>
</dbReference>
<dbReference type="GO" id="GO:0030148">
    <property type="term" value="P:sphingolipid biosynthetic process"/>
    <property type="evidence" value="ECO:0007669"/>
    <property type="project" value="TreeGrafter"/>
</dbReference>
<dbReference type="Gene3D" id="3.40.50.720">
    <property type="entry name" value="NAD(P)-binding Rossmann-like Domain"/>
    <property type="match status" value="1"/>
</dbReference>
<dbReference type="GO" id="GO:0006666">
    <property type="term" value="P:3-keto-sphinganine metabolic process"/>
    <property type="evidence" value="ECO:0007669"/>
    <property type="project" value="TreeGrafter"/>
</dbReference>
<dbReference type="PRINTS" id="PR00081">
    <property type="entry name" value="GDHRDH"/>
</dbReference>
<evidence type="ECO:0000313" key="2">
    <source>
        <dbReference type="Proteomes" id="UP000054567"/>
    </source>
</evidence>
<dbReference type="InterPro" id="IPR002347">
    <property type="entry name" value="SDR_fam"/>
</dbReference>
<dbReference type="OrthoDB" id="10267115at2759"/>
<accession>A0A0J6F7M6</accession>
<organism evidence="1 2">
    <name type="scientific">Coccidioides posadasii RMSCC 3488</name>
    <dbReference type="NCBI Taxonomy" id="454284"/>
    <lineage>
        <taxon>Eukaryota</taxon>
        <taxon>Fungi</taxon>
        <taxon>Dikarya</taxon>
        <taxon>Ascomycota</taxon>
        <taxon>Pezizomycotina</taxon>
        <taxon>Eurotiomycetes</taxon>
        <taxon>Eurotiomycetidae</taxon>
        <taxon>Onygenales</taxon>
        <taxon>Onygenaceae</taxon>
        <taxon>Coccidioides</taxon>
    </lineage>
</organism>
<reference evidence="2" key="3">
    <citation type="journal article" date="2010" name="Genome Res.">
        <title>Population genomic sequencing of Coccidioides fungi reveals recent hybridization and transposon control.</title>
        <authorList>
            <person name="Neafsey D.E."/>
            <person name="Barker B.M."/>
            <person name="Sharpton T.J."/>
            <person name="Stajich J.E."/>
            <person name="Park D.J."/>
            <person name="Whiston E."/>
            <person name="Hung C.-Y."/>
            <person name="McMahan C."/>
            <person name="White J."/>
            <person name="Sykes S."/>
            <person name="Heiman D."/>
            <person name="Young S."/>
            <person name="Zeng Q."/>
            <person name="Abouelleil A."/>
            <person name="Aftuck L."/>
            <person name="Bessette D."/>
            <person name="Brown A."/>
            <person name="FitzGerald M."/>
            <person name="Lui A."/>
            <person name="Macdonald J.P."/>
            <person name="Priest M."/>
            <person name="Orbach M.J."/>
            <person name="Galgiani J.N."/>
            <person name="Kirkland T.N."/>
            <person name="Cole G.T."/>
            <person name="Birren B.W."/>
            <person name="Henn M.R."/>
            <person name="Taylor J.W."/>
            <person name="Rounsley S.D."/>
        </authorList>
    </citation>
    <scope>NUCLEOTIDE SEQUENCE [LARGE SCALE GENOMIC DNA]</scope>
    <source>
        <strain evidence="2">RMSCC 3488</strain>
    </source>
</reference>
<dbReference type="PANTHER" id="PTHR43550:SF3">
    <property type="entry name" value="3-KETODIHYDROSPHINGOSINE REDUCTASE"/>
    <property type="match status" value="1"/>
</dbReference>
<dbReference type="Proteomes" id="UP000054567">
    <property type="component" value="Unassembled WGS sequence"/>
</dbReference>
<dbReference type="VEuPathDB" id="FungiDB:CPAG_01651"/>
<dbReference type="GO" id="GO:0005789">
    <property type="term" value="C:endoplasmic reticulum membrane"/>
    <property type="evidence" value="ECO:0007669"/>
    <property type="project" value="TreeGrafter"/>
</dbReference>
<evidence type="ECO:0000313" key="1">
    <source>
        <dbReference type="EMBL" id="KMM65300.1"/>
    </source>
</evidence>
<dbReference type="SUPFAM" id="SSF51735">
    <property type="entry name" value="NAD(P)-binding Rossmann-fold domains"/>
    <property type="match status" value="1"/>
</dbReference>
<reference evidence="2" key="2">
    <citation type="journal article" date="2009" name="Genome Res.">
        <title>Comparative genomic analyses of the human fungal pathogens Coccidioides and their relatives.</title>
        <authorList>
            <person name="Sharpton T.J."/>
            <person name="Stajich J.E."/>
            <person name="Rounsley S.D."/>
            <person name="Gardner M.J."/>
            <person name="Wortman J.R."/>
            <person name="Jordar V.S."/>
            <person name="Maiti R."/>
            <person name="Kodira C.D."/>
            <person name="Neafsey D.E."/>
            <person name="Zeng Q."/>
            <person name="Hung C.-Y."/>
            <person name="McMahan C."/>
            <person name="Muszewska A."/>
            <person name="Grynberg M."/>
            <person name="Mandel M.A."/>
            <person name="Kellner E.M."/>
            <person name="Barker B.M."/>
            <person name="Galgiani J.N."/>
            <person name="Orbach M.J."/>
            <person name="Kirkland T.N."/>
            <person name="Cole G.T."/>
            <person name="Henn M.R."/>
            <person name="Birren B.W."/>
            <person name="Taylor J.W."/>
        </authorList>
    </citation>
    <scope>NUCLEOTIDE SEQUENCE [LARGE SCALE GENOMIC DNA]</scope>
    <source>
        <strain evidence="2">RMSCC 3488</strain>
    </source>
</reference>
<reference evidence="1 2" key="1">
    <citation type="submission" date="2007-06" db="EMBL/GenBank/DDBJ databases">
        <title>The Genome Sequence of Coccidioides posadasii RMSCC_3488.</title>
        <authorList>
            <consortium name="Coccidioides Genome Resources Consortium"/>
            <consortium name="The Broad Institute Genome Sequencing Platform"/>
            <person name="Henn M.R."/>
            <person name="Sykes S."/>
            <person name="Young S."/>
            <person name="Jaffe D."/>
            <person name="Berlin A."/>
            <person name="Alvarez P."/>
            <person name="Butler J."/>
            <person name="Gnerre S."/>
            <person name="Grabherr M."/>
            <person name="Mauceli E."/>
            <person name="Brockman W."/>
            <person name="Kodira C."/>
            <person name="Alvarado L."/>
            <person name="Zeng Q."/>
            <person name="Crawford M."/>
            <person name="Antoine C."/>
            <person name="Devon K."/>
            <person name="Galgiani J."/>
            <person name="Orsborn K."/>
            <person name="Lewis M.L."/>
            <person name="Nusbaum C."/>
            <person name="Galagan J."/>
            <person name="Birren B."/>
        </authorList>
    </citation>
    <scope>NUCLEOTIDE SEQUENCE [LARGE SCALE GENOMIC DNA]</scope>
    <source>
        <strain evidence="1 2">RMSCC 3488</strain>
    </source>
</reference>
<dbReference type="PANTHER" id="PTHR43550">
    <property type="entry name" value="3-KETODIHYDROSPHINGOSINE REDUCTASE"/>
    <property type="match status" value="1"/>
</dbReference>
<dbReference type="GO" id="GO:0047560">
    <property type="term" value="F:3-dehydrosphinganine reductase activity"/>
    <property type="evidence" value="ECO:0007669"/>
    <property type="project" value="TreeGrafter"/>
</dbReference>
<protein>
    <submittedName>
        <fullName evidence="1">3-ketodihydrosphingosine reductase TSC10</fullName>
    </submittedName>
</protein>
<proteinExistence type="predicted"/>
<dbReference type="Pfam" id="PF00106">
    <property type="entry name" value="adh_short"/>
    <property type="match status" value="1"/>
</dbReference>
<dbReference type="AlphaFoldDB" id="A0A0J6F7M6"/>